<dbReference type="Proteomes" id="UP000000851">
    <property type="component" value="Chromosome"/>
</dbReference>
<dbReference type="RefSeq" id="WP_015793867.1">
    <property type="nucleotide sequence ID" value="NC_013131.1"/>
</dbReference>
<dbReference type="AlphaFoldDB" id="C7Q7X1"/>
<dbReference type="InterPro" id="IPR025983">
    <property type="entry name" value="Cys_rich_CPCC"/>
</dbReference>
<dbReference type="HOGENOM" id="CLU_2221672_0_0_11"/>
<dbReference type="eggNOG" id="ENOG5033AJE">
    <property type="taxonomic scope" value="Bacteria"/>
</dbReference>
<dbReference type="InParanoid" id="C7Q7X1"/>
<dbReference type="EMBL" id="CP001700">
    <property type="protein sequence ID" value="ACU74138.1"/>
    <property type="molecule type" value="Genomic_DNA"/>
</dbReference>
<organism evidence="2 3">
    <name type="scientific">Catenulispora acidiphila (strain DSM 44928 / JCM 14897 / NBRC 102108 / NRRL B-24433 / ID139908)</name>
    <dbReference type="NCBI Taxonomy" id="479433"/>
    <lineage>
        <taxon>Bacteria</taxon>
        <taxon>Bacillati</taxon>
        <taxon>Actinomycetota</taxon>
        <taxon>Actinomycetes</taxon>
        <taxon>Catenulisporales</taxon>
        <taxon>Catenulisporaceae</taxon>
        <taxon>Catenulispora</taxon>
    </lineage>
</organism>
<dbReference type="KEGG" id="cai:Caci_5279"/>
<dbReference type="OrthoDB" id="1456570at2"/>
<feature type="domain" description="Cysteine-rich CPCC" evidence="1">
    <location>
        <begin position="17"/>
        <end position="79"/>
    </location>
</feature>
<reference evidence="2 3" key="1">
    <citation type="journal article" date="2009" name="Stand. Genomic Sci.">
        <title>Complete genome sequence of Catenulispora acidiphila type strain (ID 139908).</title>
        <authorList>
            <person name="Copeland A."/>
            <person name="Lapidus A."/>
            <person name="Glavina Del Rio T."/>
            <person name="Nolan M."/>
            <person name="Lucas S."/>
            <person name="Chen F."/>
            <person name="Tice H."/>
            <person name="Cheng J.F."/>
            <person name="Bruce D."/>
            <person name="Goodwin L."/>
            <person name="Pitluck S."/>
            <person name="Mikhailova N."/>
            <person name="Pati A."/>
            <person name="Ivanova N."/>
            <person name="Mavromatis K."/>
            <person name="Chen A."/>
            <person name="Palaniappan K."/>
            <person name="Chain P."/>
            <person name="Land M."/>
            <person name="Hauser L."/>
            <person name="Chang Y.J."/>
            <person name="Jeffries C.D."/>
            <person name="Chertkov O."/>
            <person name="Brettin T."/>
            <person name="Detter J.C."/>
            <person name="Han C."/>
            <person name="Ali Z."/>
            <person name="Tindall B.J."/>
            <person name="Goker M."/>
            <person name="Bristow J."/>
            <person name="Eisen J.A."/>
            <person name="Markowitz V."/>
            <person name="Hugenholtz P."/>
            <person name="Kyrpides N.C."/>
            <person name="Klenk H.P."/>
        </authorList>
    </citation>
    <scope>NUCLEOTIDE SEQUENCE [LARGE SCALE GENOMIC DNA]</scope>
    <source>
        <strain evidence="3">DSM 44928 / JCM 14897 / NBRC 102108 / NRRL B-24433 / ID139908</strain>
    </source>
</reference>
<gene>
    <name evidence="2" type="ordered locus">Caci_5279</name>
</gene>
<name>C7Q7X1_CATAD</name>
<evidence type="ECO:0000313" key="2">
    <source>
        <dbReference type="EMBL" id="ACU74138.1"/>
    </source>
</evidence>
<evidence type="ECO:0000313" key="3">
    <source>
        <dbReference type="Proteomes" id="UP000000851"/>
    </source>
</evidence>
<proteinExistence type="predicted"/>
<evidence type="ECO:0000259" key="1">
    <source>
        <dbReference type="Pfam" id="PF14206"/>
    </source>
</evidence>
<accession>C7Q7X1</accession>
<sequence length="110" mass="11713">MTPRESRAACPPGGGPYACPCCHLATLESRCNQEICDECGWEDDGQDDPNADEVWGGSNGRLSLTEARNQYAQHIAAQQTPDPASVAAGGAGLWWTAAMQHLRDLGQLAD</sequence>
<keyword evidence="3" id="KW-1185">Reference proteome</keyword>
<protein>
    <recommendedName>
        <fullName evidence="1">Cysteine-rich CPCC domain-containing protein</fullName>
    </recommendedName>
</protein>
<dbReference type="Pfam" id="PF14206">
    <property type="entry name" value="Cys_rich_CPCC"/>
    <property type="match status" value="1"/>
</dbReference>